<dbReference type="PROSITE" id="PS50088">
    <property type="entry name" value="ANK_REPEAT"/>
    <property type="match status" value="2"/>
</dbReference>
<dbReference type="Proteomes" id="UP001642484">
    <property type="component" value="Unassembled WGS sequence"/>
</dbReference>
<dbReference type="InterPro" id="IPR008271">
    <property type="entry name" value="Ser/Thr_kinase_AS"/>
</dbReference>
<feature type="compositionally biased region" description="Low complexity" evidence="7">
    <location>
        <begin position="160"/>
        <end position="172"/>
    </location>
</feature>
<evidence type="ECO:0000259" key="9">
    <source>
        <dbReference type="PROSITE" id="PS50011"/>
    </source>
</evidence>
<feature type="transmembrane region" description="Helical" evidence="8">
    <location>
        <begin position="546"/>
        <end position="564"/>
    </location>
</feature>
<dbReference type="PROSITE" id="PS50011">
    <property type="entry name" value="PROTEIN_KINASE_DOM"/>
    <property type="match status" value="1"/>
</dbReference>
<feature type="transmembrane region" description="Helical" evidence="8">
    <location>
        <begin position="287"/>
        <end position="310"/>
    </location>
</feature>
<dbReference type="Gene3D" id="1.25.40.20">
    <property type="entry name" value="Ankyrin repeat-containing domain"/>
    <property type="match status" value="1"/>
</dbReference>
<dbReference type="Gene3D" id="3.30.200.20">
    <property type="entry name" value="Phosphorylase Kinase, domain 1"/>
    <property type="match status" value="1"/>
</dbReference>
<feature type="domain" description="Protein kinase" evidence="9">
    <location>
        <begin position="885"/>
        <end position="1265"/>
    </location>
</feature>
<feature type="transmembrane region" description="Helical" evidence="8">
    <location>
        <begin position="322"/>
        <end position="345"/>
    </location>
</feature>
<evidence type="ECO:0000256" key="7">
    <source>
        <dbReference type="SAM" id="MobiDB-lite"/>
    </source>
</evidence>
<dbReference type="PROSITE" id="PS00108">
    <property type="entry name" value="PROTEIN_KINASE_ST"/>
    <property type="match status" value="1"/>
</dbReference>
<protein>
    <recommendedName>
        <fullName evidence="9">Protein kinase domain-containing protein</fullName>
    </recommendedName>
</protein>
<dbReference type="PROSITE" id="PS50297">
    <property type="entry name" value="ANK_REP_REGION"/>
    <property type="match status" value="2"/>
</dbReference>
<evidence type="ECO:0000313" key="11">
    <source>
        <dbReference type="Proteomes" id="UP001642484"/>
    </source>
</evidence>
<accession>A0ABP0HP86</accession>
<dbReference type="SUPFAM" id="SSF48403">
    <property type="entry name" value="Ankyrin repeat"/>
    <property type="match status" value="1"/>
</dbReference>
<keyword evidence="3" id="KW-0547">Nucleotide-binding</keyword>
<feature type="region of interest" description="Disordered" evidence="7">
    <location>
        <begin position="188"/>
        <end position="217"/>
    </location>
</feature>
<dbReference type="SMART" id="SM00220">
    <property type="entry name" value="S_TKc"/>
    <property type="match status" value="1"/>
</dbReference>
<dbReference type="PANTHER" id="PTHR24353">
    <property type="entry name" value="CYCLIC NUCLEOTIDE-DEPENDENT PROTEIN KINASE"/>
    <property type="match status" value="1"/>
</dbReference>
<dbReference type="InterPro" id="IPR011009">
    <property type="entry name" value="Kinase-like_dom_sf"/>
</dbReference>
<dbReference type="Pfam" id="PF12796">
    <property type="entry name" value="Ank_2"/>
    <property type="match status" value="1"/>
</dbReference>
<feature type="repeat" description="ANK" evidence="6">
    <location>
        <begin position="703"/>
        <end position="735"/>
    </location>
</feature>
<evidence type="ECO:0000256" key="4">
    <source>
        <dbReference type="ARBA" id="ARBA00022777"/>
    </source>
</evidence>
<comment type="caution">
    <text evidence="10">The sequence shown here is derived from an EMBL/GenBank/DDBJ whole genome shotgun (WGS) entry which is preliminary data.</text>
</comment>
<gene>
    <name evidence="10" type="ORF">CCMP2556_LOCUS2695</name>
</gene>
<dbReference type="InterPro" id="IPR000719">
    <property type="entry name" value="Prot_kinase_dom"/>
</dbReference>
<keyword evidence="8" id="KW-0472">Membrane</keyword>
<feature type="region of interest" description="Disordered" evidence="7">
    <location>
        <begin position="129"/>
        <end position="172"/>
    </location>
</feature>
<keyword evidence="11" id="KW-1185">Reference proteome</keyword>
<keyword evidence="8" id="KW-0812">Transmembrane</keyword>
<proteinExistence type="predicted"/>
<evidence type="ECO:0000256" key="1">
    <source>
        <dbReference type="ARBA" id="ARBA00022527"/>
    </source>
</evidence>
<feature type="repeat" description="ANK" evidence="6">
    <location>
        <begin position="737"/>
        <end position="769"/>
    </location>
</feature>
<dbReference type="InterPro" id="IPR002110">
    <property type="entry name" value="Ankyrin_rpt"/>
</dbReference>
<dbReference type="SUPFAM" id="SSF56112">
    <property type="entry name" value="Protein kinase-like (PK-like)"/>
    <property type="match status" value="1"/>
</dbReference>
<dbReference type="Gene3D" id="1.10.510.10">
    <property type="entry name" value="Transferase(Phosphotransferase) domain 1"/>
    <property type="match status" value="1"/>
</dbReference>
<feature type="transmembrane region" description="Helical" evidence="8">
    <location>
        <begin position="633"/>
        <end position="654"/>
    </location>
</feature>
<feature type="compositionally biased region" description="Acidic residues" evidence="7">
    <location>
        <begin position="1075"/>
        <end position="1084"/>
    </location>
</feature>
<name>A0ABP0HP86_9DINO</name>
<feature type="transmembrane region" description="Helical" evidence="8">
    <location>
        <begin position="430"/>
        <end position="449"/>
    </location>
</feature>
<keyword evidence="2" id="KW-0808">Transferase</keyword>
<feature type="transmembrane region" description="Helical" evidence="8">
    <location>
        <begin position="365"/>
        <end position="383"/>
    </location>
</feature>
<keyword evidence="1" id="KW-0723">Serine/threonine-protein kinase</keyword>
<evidence type="ECO:0000313" key="10">
    <source>
        <dbReference type="EMBL" id="CAK8992035.1"/>
    </source>
</evidence>
<organism evidence="10 11">
    <name type="scientific">Durusdinium trenchii</name>
    <dbReference type="NCBI Taxonomy" id="1381693"/>
    <lineage>
        <taxon>Eukaryota</taxon>
        <taxon>Sar</taxon>
        <taxon>Alveolata</taxon>
        <taxon>Dinophyceae</taxon>
        <taxon>Suessiales</taxon>
        <taxon>Symbiodiniaceae</taxon>
        <taxon>Durusdinium</taxon>
    </lineage>
</organism>
<keyword evidence="4" id="KW-0418">Kinase</keyword>
<reference evidence="10 11" key="1">
    <citation type="submission" date="2024-02" db="EMBL/GenBank/DDBJ databases">
        <authorList>
            <person name="Chen Y."/>
            <person name="Shah S."/>
            <person name="Dougan E. K."/>
            <person name="Thang M."/>
            <person name="Chan C."/>
        </authorList>
    </citation>
    <scope>NUCLEOTIDE SEQUENCE [LARGE SCALE GENOMIC DNA]</scope>
</reference>
<feature type="compositionally biased region" description="Basic and acidic residues" evidence="7">
    <location>
        <begin position="207"/>
        <end position="217"/>
    </location>
</feature>
<evidence type="ECO:0000256" key="3">
    <source>
        <dbReference type="ARBA" id="ARBA00022741"/>
    </source>
</evidence>
<feature type="transmembrane region" description="Helical" evidence="8">
    <location>
        <begin position="461"/>
        <end position="483"/>
    </location>
</feature>
<feature type="region of interest" description="Disordered" evidence="7">
    <location>
        <begin position="1063"/>
        <end position="1087"/>
    </location>
</feature>
<keyword evidence="5" id="KW-0067">ATP-binding</keyword>
<dbReference type="InterPro" id="IPR036770">
    <property type="entry name" value="Ankyrin_rpt-contain_sf"/>
</dbReference>
<feature type="compositionally biased region" description="Basic and acidic residues" evidence="7">
    <location>
        <begin position="26"/>
        <end position="46"/>
    </location>
</feature>
<evidence type="ECO:0000256" key="8">
    <source>
        <dbReference type="SAM" id="Phobius"/>
    </source>
</evidence>
<dbReference type="Pfam" id="PF00023">
    <property type="entry name" value="Ank"/>
    <property type="match status" value="1"/>
</dbReference>
<keyword evidence="6" id="KW-0040">ANK repeat</keyword>
<evidence type="ECO:0000256" key="5">
    <source>
        <dbReference type="ARBA" id="ARBA00022840"/>
    </source>
</evidence>
<dbReference type="Pfam" id="PF00069">
    <property type="entry name" value="Pkinase"/>
    <property type="match status" value="1"/>
</dbReference>
<evidence type="ECO:0000256" key="6">
    <source>
        <dbReference type="PROSITE-ProRule" id="PRU00023"/>
    </source>
</evidence>
<feature type="compositionally biased region" description="Pro residues" evidence="7">
    <location>
        <begin position="237"/>
        <end position="248"/>
    </location>
</feature>
<dbReference type="SMART" id="SM00248">
    <property type="entry name" value="ANK"/>
    <property type="match status" value="3"/>
</dbReference>
<evidence type="ECO:0000256" key="2">
    <source>
        <dbReference type="ARBA" id="ARBA00022679"/>
    </source>
</evidence>
<feature type="region of interest" description="Disordered" evidence="7">
    <location>
        <begin position="1"/>
        <end position="46"/>
    </location>
</feature>
<feature type="transmembrane region" description="Helical" evidence="8">
    <location>
        <begin position="609"/>
        <end position="627"/>
    </location>
</feature>
<feature type="region of interest" description="Disordered" evidence="7">
    <location>
        <begin position="232"/>
        <end position="269"/>
    </location>
</feature>
<sequence length="1301" mass="143994">MTPEQAAFDDARWPSWPGAGRRTLRARSDGSHLSEESFVRGQDRPTHRMTLPLPACSGDSTALEMAVLTEGRGTRVAPTPEGVRLKRHSWAGSLKNWIGFEDSRESESVSGDFDMPVELNEVAVVQAEKEWGGGDSSSDSSSSELAGWRQRRPPPANGLSAASTAPTPAGGAAGIEVPVQVVQVEKEWGGADSDDSEDGATSVAKAGEARRRQLAQREEALAAAVSETFSMKAQGPPAEPGPTQPPSRAPSVTSEADTGRGGRRSRRASVRIKRTRSFRTDFVKRCWGAMAGWYAGFLAFTLLHATDCILRIISIYFYASYGLYVAAFAMLTPIQVIGSLLSIYITFHDADVLLILHHSSGWQKFLFFFVSFLFLGCCQLIQVKRAWSRQLHSPEVVLDMDDPRPKADAAAADRAADAQSLPDFGAAERITPVALVTGIPFLLVHWISATRYVERSDGWPLFWWCTAVVLLVNVSLGMVDIDVSVSSYVVRRYQSHSAQEGQWPICVQRLFKPLHLAFRITEVWMRLLVLAGLMQIRYELFNRDDVVLSLTVVIDYAIGVNLLFRNAPEQEGALVHIFAGIGLLTSDCTHFIDLPNFALAARRISRRLAWLRFAQVLLLLGLYHWVFWNKSDVPFGAALHSIRWIYVTSIVYYLMRYSLPIRRVGSDLHTASLDGNLDLVKALLKPDQNGQVLDINAASKDGQSMTPLMLAAQCGHVDVMEELLRNGAKVGARTQLREDTALHFAASSRKVEACQMLIRHAADIDVRNRKGQKPLQVAMSLSLMRRNELIQLLTSGLPAGDEGSFAASNTSVSGKKRATYYSVKAKPVAGLQLKSLFPNLEEDDTPSPRVLQSVSSLVVSKAAGPLGRRALMHEENSGSVPLGALRRVRELGRGGFGRVIEVELPRDAASSIWRRPRSAQRFALKLQLKQDHRQASSEVLALQRAEHPFIVHLHRAFAFDKYLALLLELCPTDLNRLLCEEPGEEGRYLGLAPDRVALYLGQVMLALAYLHESDIVYRDVKPENILINTRNEAKLTDFGLAKVVTSAERMTMCGTMGFLSPELTGGGAMTGPTGDSEEEEDGDPTPEFNPFKTDAYSFGVTLQVSLLGEDGARRKTVKRKGPMMLPLHLSEQENADMLAQLKLSQRLSEEVRRLVSLVMPCLPIGWLINRANTMYKYTTMYNPYRYTVSVLWYQTTLFAAAGTTALRDMLSNPGRSKSNELSSVELSTSNDVRKAFHLLVEKLLPFSQARRFELKSPEVKNHPFFQKELNCTNVEEFLLSNSGAHNYSSVVMSPSVMGWSP</sequence>
<dbReference type="EMBL" id="CAXAMN010001036">
    <property type="protein sequence ID" value="CAK8992035.1"/>
    <property type="molecule type" value="Genomic_DNA"/>
</dbReference>
<keyword evidence="8" id="KW-1133">Transmembrane helix</keyword>